<proteinExistence type="inferred from homology"/>
<evidence type="ECO:0000256" key="9">
    <source>
        <dbReference type="ARBA" id="ARBA00023002"/>
    </source>
</evidence>
<protein>
    <recommendedName>
        <fullName evidence="18">Cytochrome P450</fullName>
    </recommendedName>
</protein>
<dbReference type="PANTHER" id="PTHR24292">
    <property type="entry name" value="CYTOCHROME P450"/>
    <property type="match status" value="1"/>
</dbReference>
<dbReference type="Proteomes" id="UP001153709">
    <property type="component" value="Chromosome 4"/>
</dbReference>
<keyword evidence="6 13" id="KW-0479">Metal-binding</keyword>
<evidence type="ECO:0000256" key="4">
    <source>
        <dbReference type="ARBA" id="ARBA00010617"/>
    </source>
</evidence>
<comment type="similarity">
    <text evidence="4 14">Belongs to the cytochrome P450 family.</text>
</comment>
<keyword evidence="9 14" id="KW-0560">Oxidoreductase</keyword>
<dbReference type="GO" id="GO:0004497">
    <property type="term" value="F:monooxygenase activity"/>
    <property type="evidence" value="ECO:0007669"/>
    <property type="project" value="UniProtKB-KW"/>
</dbReference>
<evidence type="ECO:0000256" key="14">
    <source>
        <dbReference type="RuleBase" id="RU000461"/>
    </source>
</evidence>
<dbReference type="InterPro" id="IPR002401">
    <property type="entry name" value="Cyt_P450_E_grp-I"/>
</dbReference>
<dbReference type="Pfam" id="PF00067">
    <property type="entry name" value="p450"/>
    <property type="match status" value="1"/>
</dbReference>
<keyword evidence="7" id="KW-0256">Endoplasmic reticulum</keyword>
<dbReference type="GO" id="GO:0020037">
    <property type="term" value="F:heme binding"/>
    <property type="evidence" value="ECO:0007669"/>
    <property type="project" value="InterPro"/>
</dbReference>
<evidence type="ECO:0008006" key="18">
    <source>
        <dbReference type="Google" id="ProtNLM"/>
    </source>
</evidence>
<evidence type="ECO:0000256" key="13">
    <source>
        <dbReference type="PIRSR" id="PIRSR602401-1"/>
    </source>
</evidence>
<keyword evidence="12 15" id="KW-0472">Membrane</keyword>
<name>A0A9N9T0E0_DIABA</name>
<gene>
    <name evidence="16" type="ORF">DIABBA_LOCUS6603</name>
</gene>
<evidence type="ECO:0000256" key="5">
    <source>
        <dbReference type="ARBA" id="ARBA00022617"/>
    </source>
</evidence>
<dbReference type="GO" id="GO:0005789">
    <property type="term" value="C:endoplasmic reticulum membrane"/>
    <property type="evidence" value="ECO:0007669"/>
    <property type="project" value="UniProtKB-SubCell"/>
</dbReference>
<dbReference type="PANTHER" id="PTHR24292:SF45">
    <property type="entry name" value="CYTOCHROME P450 6G1-RELATED"/>
    <property type="match status" value="1"/>
</dbReference>
<feature type="transmembrane region" description="Helical" evidence="15">
    <location>
        <begin position="6"/>
        <end position="23"/>
    </location>
</feature>
<dbReference type="InterPro" id="IPR050476">
    <property type="entry name" value="Insect_CytP450_Detox"/>
</dbReference>
<reference evidence="16" key="1">
    <citation type="submission" date="2022-01" db="EMBL/GenBank/DDBJ databases">
        <authorList>
            <person name="King R."/>
        </authorList>
    </citation>
    <scope>NUCLEOTIDE SEQUENCE</scope>
</reference>
<evidence type="ECO:0000256" key="1">
    <source>
        <dbReference type="ARBA" id="ARBA00001971"/>
    </source>
</evidence>
<organism evidence="16 17">
    <name type="scientific">Diabrotica balteata</name>
    <name type="common">Banded cucumber beetle</name>
    <dbReference type="NCBI Taxonomy" id="107213"/>
    <lineage>
        <taxon>Eukaryota</taxon>
        <taxon>Metazoa</taxon>
        <taxon>Ecdysozoa</taxon>
        <taxon>Arthropoda</taxon>
        <taxon>Hexapoda</taxon>
        <taxon>Insecta</taxon>
        <taxon>Pterygota</taxon>
        <taxon>Neoptera</taxon>
        <taxon>Endopterygota</taxon>
        <taxon>Coleoptera</taxon>
        <taxon>Polyphaga</taxon>
        <taxon>Cucujiformia</taxon>
        <taxon>Chrysomeloidea</taxon>
        <taxon>Chrysomelidae</taxon>
        <taxon>Galerucinae</taxon>
        <taxon>Diabroticina</taxon>
        <taxon>Diabroticites</taxon>
        <taxon>Diabrotica</taxon>
    </lineage>
</organism>
<dbReference type="PRINTS" id="PR00385">
    <property type="entry name" value="P450"/>
</dbReference>
<dbReference type="Gene3D" id="1.10.630.10">
    <property type="entry name" value="Cytochrome P450"/>
    <property type="match status" value="1"/>
</dbReference>
<comment type="cofactor">
    <cofactor evidence="1 13">
        <name>heme</name>
        <dbReference type="ChEBI" id="CHEBI:30413"/>
    </cofactor>
</comment>
<dbReference type="FunFam" id="1.10.630.10:FF:000042">
    <property type="entry name" value="Cytochrome P450"/>
    <property type="match status" value="1"/>
</dbReference>
<comment type="subcellular location">
    <subcellularLocation>
        <location evidence="3">Endoplasmic reticulum membrane</location>
        <topology evidence="3">Peripheral membrane protein</topology>
    </subcellularLocation>
    <subcellularLocation>
        <location evidence="2">Microsome membrane</location>
        <topology evidence="2">Peripheral membrane protein</topology>
    </subcellularLocation>
</comment>
<dbReference type="AlphaFoldDB" id="A0A9N9T0E0"/>
<dbReference type="EMBL" id="OU898279">
    <property type="protein sequence ID" value="CAG9833186.1"/>
    <property type="molecule type" value="Genomic_DNA"/>
</dbReference>
<keyword evidence="8" id="KW-0492">Microsome</keyword>
<dbReference type="InterPro" id="IPR036396">
    <property type="entry name" value="Cyt_P450_sf"/>
</dbReference>
<dbReference type="GO" id="GO:0005506">
    <property type="term" value="F:iron ion binding"/>
    <property type="evidence" value="ECO:0007669"/>
    <property type="project" value="InterPro"/>
</dbReference>
<keyword evidence="15" id="KW-1133">Transmembrane helix</keyword>
<keyword evidence="11 14" id="KW-0503">Monooxygenase</keyword>
<evidence type="ECO:0000256" key="11">
    <source>
        <dbReference type="ARBA" id="ARBA00023033"/>
    </source>
</evidence>
<feature type="binding site" description="axial binding residue" evidence="13">
    <location>
        <position position="438"/>
    </location>
    <ligand>
        <name>heme</name>
        <dbReference type="ChEBI" id="CHEBI:30413"/>
    </ligand>
    <ligandPart>
        <name>Fe</name>
        <dbReference type="ChEBI" id="CHEBI:18248"/>
    </ligandPart>
</feature>
<dbReference type="PROSITE" id="PS00086">
    <property type="entry name" value="CYTOCHROME_P450"/>
    <property type="match status" value="1"/>
</dbReference>
<evidence type="ECO:0000256" key="7">
    <source>
        <dbReference type="ARBA" id="ARBA00022824"/>
    </source>
</evidence>
<evidence type="ECO:0000256" key="8">
    <source>
        <dbReference type="ARBA" id="ARBA00022848"/>
    </source>
</evidence>
<evidence type="ECO:0000256" key="12">
    <source>
        <dbReference type="ARBA" id="ARBA00023136"/>
    </source>
</evidence>
<keyword evidence="17" id="KW-1185">Reference proteome</keyword>
<evidence type="ECO:0000313" key="17">
    <source>
        <dbReference type="Proteomes" id="UP001153709"/>
    </source>
</evidence>
<evidence type="ECO:0000313" key="16">
    <source>
        <dbReference type="EMBL" id="CAG9833186.1"/>
    </source>
</evidence>
<keyword evidence="5 13" id="KW-0349">Heme</keyword>
<dbReference type="InterPro" id="IPR001128">
    <property type="entry name" value="Cyt_P450"/>
</dbReference>
<dbReference type="OrthoDB" id="2789670at2759"/>
<evidence type="ECO:0000256" key="3">
    <source>
        <dbReference type="ARBA" id="ARBA00004406"/>
    </source>
</evidence>
<evidence type="ECO:0000256" key="2">
    <source>
        <dbReference type="ARBA" id="ARBA00004174"/>
    </source>
</evidence>
<keyword evidence="15" id="KW-0812">Transmembrane</keyword>
<dbReference type="InterPro" id="IPR017972">
    <property type="entry name" value="Cyt_P450_CS"/>
</dbReference>
<dbReference type="PRINTS" id="PR00463">
    <property type="entry name" value="EP450I"/>
</dbReference>
<accession>A0A9N9T0E0</accession>
<evidence type="ECO:0000256" key="6">
    <source>
        <dbReference type="ARBA" id="ARBA00022723"/>
    </source>
</evidence>
<sequence>MLITSSLLLDLVLVLLVSIYLLFRYTSKKQKYFEKKGVYTPKVQPIFGHFRDIVLLRTTLAEWLKYYYDHIDKPFFGLYVFDDPYFVIKDAEIVKSILVKDFNNFVDRNVAAPDHTPLTRNMMFLQKSPAWKNDRSKVTVAFSSGKIKGMFPLLKKTVRDMTSFLQKNRKVMEAKDFAARFSTDIISQCAFGIDSHCFDERPSLFRNYGRKCFEFSLRNAFAQTIYFFKPRWAERMKLEFMPKDAMTYFADAFTKTMKSRTNSSTFNDLIDILNDLKEKKELSQEDDDLCSGISIQFFIAGYETTSSAISFTLYELAKQPDIQEKLREEIKSVVKKHGDLSYEAVHDMPFLEMCLLETLRMYPVLPFLERKCNADYTIPNTNVVIESGTCVLFPIYGLQMDENIFPNPFSYTPERFKENYYNLRGSYFLPFGEGPRGCIGERFGKLSAKVAIITVLLNSRVTLCKESPNPVRFEPKSFLLQSTVGLPIMFNPI</sequence>
<evidence type="ECO:0000256" key="10">
    <source>
        <dbReference type="ARBA" id="ARBA00023004"/>
    </source>
</evidence>
<keyword evidence="10 13" id="KW-0408">Iron</keyword>
<dbReference type="GO" id="GO:0016705">
    <property type="term" value="F:oxidoreductase activity, acting on paired donors, with incorporation or reduction of molecular oxygen"/>
    <property type="evidence" value="ECO:0007669"/>
    <property type="project" value="InterPro"/>
</dbReference>
<dbReference type="SUPFAM" id="SSF48264">
    <property type="entry name" value="Cytochrome P450"/>
    <property type="match status" value="1"/>
</dbReference>
<evidence type="ECO:0000256" key="15">
    <source>
        <dbReference type="SAM" id="Phobius"/>
    </source>
</evidence>
<dbReference type="CDD" id="cd11056">
    <property type="entry name" value="CYP6-like"/>
    <property type="match status" value="1"/>
</dbReference>